<evidence type="ECO:0000256" key="3">
    <source>
        <dbReference type="ARBA" id="ARBA00022722"/>
    </source>
</evidence>
<dbReference type="InterPro" id="IPR051813">
    <property type="entry name" value="HepT_RNase_toxin"/>
</dbReference>
<evidence type="ECO:0000313" key="9">
    <source>
        <dbReference type="Proteomes" id="UP000091929"/>
    </source>
</evidence>
<proteinExistence type="predicted"/>
<accession>A0A150IP27</accession>
<dbReference type="Proteomes" id="UP000092403">
    <property type="component" value="Unassembled WGS sequence"/>
</dbReference>
<dbReference type="Pfam" id="PF01934">
    <property type="entry name" value="HepT-like"/>
    <property type="match status" value="1"/>
</dbReference>
<protein>
    <recommendedName>
        <fullName evidence="11">DUF86 domain-containing protein</fullName>
    </recommendedName>
</protein>
<accession>A0A150J1Q5</accession>
<organism evidence="6 10">
    <name type="scientific">Candidatus Methanofastidiosum methylothiophilum</name>
    <dbReference type="NCBI Taxonomy" id="1705564"/>
    <lineage>
        <taxon>Archaea</taxon>
        <taxon>Methanobacteriati</taxon>
        <taxon>Methanobacteriota</taxon>
        <taxon>Stenosarchaea group</taxon>
        <taxon>Candidatus Methanofastidiosia</taxon>
        <taxon>Candidatus Methanofastidiosales</taxon>
        <taxon>Candidatus Methanofastidiosaceae</taxon>
        <taxon>Candidatus Methanofastidiosum</taxon>
    </lineage>
</organism>
<accession>A0A150INC0</accession>
<comment type="caution">
    <text evidence="6">The sequence shown here is derived from an EMBL/GenBank/DDBJ whole genome shotgun (WGS) entry which is preliminary data.</text>
</comment>
<dbReference type="GO" id="GO:0000166">
    <property type="term" value="F:nucleotide binding"/>
    <property type="evidence" value="ECO:0007669"/>
    <property type="project" value="UniProtKB-KW"/>
</dbReference>
<evidence type="ECO:0000256" key="2">
    <source>
        <dbReference type="ARBA" id="ARBA00022649"/>
    </source>
</evidence>
<dbReference type="GO" id="GO:0110001">
    <property type="term" value="C:toxin-antitoxin complex"/>
    <property type="evidence" value="ECO:0007669"/>
    <property type="project" value="InterPro"/>
</dbReference>
<dbReference type="EMBL" id="LNGF01000048">
    <property type="protein sequence ID" value="KYC46733.1"/>
    <property type="molecule type" value="Genomic_DNA"/>
</dbReference>
<evidence type="ECO:0008006" key="11">
    <source>
        <dbReference type="Google" id="ProtNLM"/>
    </source>
</evidence>
<dbReference type="GO" id="GO:0016787">
    <property type="term" value="F:hydrolase activity"/>
    <property type="evidence" value="ECO:0007669"/>
    <property type="project" value="UniProtKB-KW"/>
</dbReference>
<dbReference type="AlphaFoldDB" id="A0A150INC0"/>
<evidence type="ECO:0000256" key="4">
    <source>
        <dbReference type="ARBA" id="ARBA00022741"/>
    </source>
</evidence>
<dbReference type="PANTHER" id="PTHR34139:SF1">
    <property type="entry name" value="RNASE MJ1380-RELATED"/>
    <property type="match status" value="1"/>
</dbReference>
<dbReference type="EMBL" id="LNJC01000004">
    <property type="protein sequence ID" value="KYC51038.1"/>
    <property type="molecule type" value="Genomic_DNA"/>
</dbReference>
<keyword evidence="4" id="KW-0547">Nucleotide-binding</keyword>
<keyword evidence="3" id="KW-0540">Nuclease</keyword>
<dbReference type="Proteomes" id="UP000092401">
    <property type="component" value="Unassembled WGS sequence"/>
</dbReference>
<name>A0A150INC0_9EURY</name>
<evidence type="ECO:0000313" key="6">
    <source>
        <dbReference type="EMBL" id="KYC46164.1"/>
    </source>
</evidence>
<reference evidence="9 10" key="1">
    <citation type="journal article" date="2016" name="ISME J.">
        <title>Chasing the elusive Euryarchaeota class WSA2: genomes reveal a uniquely fastidious methyl-reducing methanogen.</title>
        <authorList>
            <person name="Nobu M.K."/>
            <person name="Narihiro T."/>
            <person name="Kuroda K."/>
            <person name="Mei R."/>
            <person name="Liu W.T."/>
        </authorList>
    </citation>
    <scope>NUCLEOTIDE SEQUENCE [LARGE SCALE GENOMIC DNA]</scope>
    <source>
        <strain evidence="6">B03fssc0709_Meth_Bin005</strain>
        <strain evidence="7">B15fssc0709_Meth_Bin003</strain>
        <strain evidence="8">BMIXfssc0709_Meth_Bin006</strain>
    </source>
</reference>
<dbReference type="InterPro" id="IPR008201">
    <property type="entry name" value="HepT-like"/>
</dbReference>
<keyword evidence="1" id="KW-0597">Phosphoprotein</keyword>
<dbReference type="EMBL" id="LNGE01000003">
    <property type="protein sequence ID" value="KYC46164.1"/>
    <property type="molecule type" value="Genomic_DNA"/>
</dbReference>
<evidence type="ECO:0000256" key="1">
    <source>
        <dbReference type="ARBA" id="ARBA00022553"/>
    </source>
</evidence>
<dbReference type="Proteomes" id="UP000091929">
    <property type="component" value="Unassembled WGS sequence"/>
</dbReference>
<dbReference type="PANTHER" id="PTHR34139">
    <property type="entry name" value="UPF0331 PROTEIN MJ0127"/>
    <property type="match status" value="1"/>
</dbReference>
<gene>
    <name evidence="6" type="ORF">APG10_00167</name>
    <name evidence="7" type="ORF">APG11_01709</name>
    <name evidence="8" type="ORF">APG12_00323</name>
</gene>
<keyword evidence="2" id="KW-1277">Toxin-antitoxin system</keyword>
<evidence type="ECO:0000313" key="8">
    <source>
        <dbReference type="EMBL" id="KYC51038.1"/>
    </source>
</evidence>
<evidence type="ECO:0000313" key="7">
    <source>
        <dbReference type="EMBL" id="KYC46733.1"/>
    </source>
</evidence>
<evidence type="ECO:0000256" key="5">
    <source>
        <dbReference type="ARBA" id="ARBA00022801"/>
    </source>
</evidence>
<sequence>MKNNVVYLKHIIDSINKIEEFTKFVNYGEFMKNNLVQSAVILNLEIIGETSKHIPLHIKERSFPFYWSFFEDLGNNLIQYYYEVDLELVWETINFRLPELKTQVMDLLCTLDE</sequence>
<dbReference type="GO" id="GO:0004540">
    <property type="term" value="F:RNA nuclease activity"/>
    <property type="evidence" value="ECO:0007669"/>
    <property type="project" value="InterPro"/>
</dbReference>
<keyword evidence="5" id="KW-0378">Hydrolase</keyword>
<evidence type="ECO:0000313" key="10">
    <source>
        <dbReference type="Proteomes" id="UP000092401"/>
    </source>
</evidence>